<dbReference type="EMBL" id="JAYMRP010000029">
    <property type="protein sequence ID" value="MFB8776290.1"/>
    <property type="molecule type" value="Genomic_DNA"/>
</dbReference>
<keyword evidence="1" id="KW-1133">Transmembrane helix</keyword>
<dbReference type="Proteomes" id="UP001585080">
    <property type="component" value="Unassembled WGS sequence"/>
</dbReference>
<evidence type="ECO:0000313" key="3">
    <source>
        <dbReference type="Proteomes" id="UP001585080"/>
    </source>
</evidence>
<feature type="transmembrane region" description="Helical" evidence="1">
    <location>
        <begin position="66"/>
        <end position="86"/>
    </location>
</feature>
<evidence type="ECO:0000256" key="1">
    <source>
        <dbReference type="SAM" id="Phobius"/>
    </source>
</evidence>
<protein>
    <recommendedName>
        <fullName evidence="4">TIGR04222 domain-containing membrane protein</fullName>
    </recommendedName>
</protein>
<feature type="transmembrane region" description="Helical" evidence="1">
    <location>
        <begin position="236"/>
        <end position="253"/>
    </location>
</feature>
<gene>
    <name evidence="2" type="ORF">VSS16_26715</name>
</gene>
<keyword evidence="1" id="KW-0472">Membrane</keyword>
<keyword evidence="3" id="KW-1185">Reference proteome</keyword>
<name>A0ABV5EHF5_9ACTN</name>
<proteinExistence type="predicted"/>
<keyword evidence="1" id="KW-0812">Transmembrane</keyword>
<reference evidence="2 3" key="1">
    <citation type="submission" date="2024-01" db="EMBL/GenBank/DDBJ databases">
        <title>Genome mining of biosynthetic gene clusters to explore secondary metabolites of Streptomyces sp.</title>
        <authorList>
            <person name="Baig A."/>
            <person name="Ajitkumar Shintre N."/>
            <person name="Kumar H."/>
            <person name="Anbarasu A."/>
            <person name="Ramaiah S."/>
        </authorList>
    </citation>
    <scope>NUCLEOTIDE SEQUENCE [LARGE SCALE GENOMIC DNA]</scope>
    <source>
        <strain evidence="2 3">A57</strain>
    </source>
</reference>
<dbReference type="RefSeq" id="WP_376734840.1">
    <property type="nucleotide sequence ID" value="NZ_JAYMRP010000029.1"/>
</dbReference>
<organism evidence="2 3">
    <name type="scientific">Streptomyces broussonetiae</name>
    <dbReference type="NCBI Taxonomy" id="2686304"/>
    <lineage>
        <taxon>Bacteria</taxon>
        <taxon>Bacillati</taxon>
        <taxon>Actinomycetota</taxon>
        <taxon>Actinomycetes</taxon>
        <taxon>Kitasatosporales</taxon>
        <taxon>Streptomycetaceae</taxon>
        <taxon>Streptomyces</taxon>
    </lineage>
</organism>
<feature type="transmembrane region" description="Helical" evidence="1">
    <location>
        <begin position="20"/>
        <end position="38"/>
    </location>
</feature>
<feature type="transmembrane region" description="Helical" evidence="1">
    <location>
        <begin position="210"/>
        <end position="230"/>
    </location>
</feature>
<evidence type="ECO:0008006" key="4">
    <source>
        <dbReference type="Google" id="ProtNLM"/>
    </source>
</evidence>
<comment type="caution">
    <text evidence="2">The sequence shown here is derived from an EMBL/GenBank/DDBJ whole genome shotgun (WGS) entry which is preliminary data.</text>
</comment>
<accession>A0ABV5EHF5</accession>
<sequence length="328" mass="34967">MIEGLAKAVVEPLAARWRNTALGTSLTLWLAALLVHVLSRPEAAKCAAGARSLPCRIADVDHIGPALLLVAGFATAIGTAFLAAGVAPGLFTLLTDDSWRAGPAPVAWAGSLLVRRHTRRRTRLSTLDETTGASALADMRSQVKYAELRARYPLEEEWPVSPSACGNALAAVSERLNRKLGLDLTVVWGPLLAILPEGQYSRLVAQSSVILGRCQQLLIAVGGLALAPLFPLRWALAWSLACLLAALAFRHGLLRETMAFGAEVHTVVVAHRIPLYAAYGLPAPVGPEDEKRCGEAFSGILRSFDYADPPTGITYDWQPPVPTPPLGP</sequence>
<evidence type="ECO:0000313" key="2">
    <source>
        <dbReference type="EMBL" id="MFB8776290.1"/>
    </source>
</evidence>